<comment type="similarity">
    <text evidence="2">Belongs to the DoxX family.</text>
</comment>
<evidence type="ECO:0000313" key="8">
    <source>
        <dbReference type="EMBL" id="GAA3593081.1"/>
    </source>
</evidence>
<evidence type="ECO:0000256" key="2">
    <source>
        <dbReference type="ARBA" id="ARBA00006679"/>
    </source>
</evidence>
<dbReference type="RefSeq" id="WP_231488413.1">
    <property type="nucleotide sequence ID" value="NZ_BAAAZO010000001.1"/>
</dbReference>
<sequence length="142" mass="14467">MNNAMLRDLVVLAARTAVGVVFVAHGWQKISTNGIDATAGAFDMMGVPAPTLSAWFAAIVELVGGALLIAGLALPVAALLLFVDMLGAFATVHMDSGVFVDKGGYELVLTLGMVSLLLAAVGAGRFSLDRLVAPKWAGGIGA</sequence>
<evidence type="ECO:0000256" key="4">
    <source>
        <dbReference type="ARBA" id="ARBA00022692"/>
    </source>
</evidence>
<proteinExistence type="inferred from homology"/>
<feature type="transmembrane region" description="Helical" evidence="7">
    <location>
        <begin position="9"/>
        <end position="27"/>
    </location>
</feature>
<evidence type="ECO:0000256" key="6">
    <source>
        <dbReference type="ARBA" id="ARBA00023136"/>
    </source>
</evidence>
<dbReference type="EMBL" id="BAAAZO010000001">
    <property type="protein sequence ID" value="GAA3593081.1"/>
    <property type="molecule type" value="Genomic_DNA"/>
</dbReference>
<reference evidence="9" key="1">
    <citation type="journal article" date="2019" name="Int. J. Syst. Evol. Microbiol.">
        <title>The Global Catalogue of Microorganisms (GCM) 10K type strain sequencing project: providing services to taxonomists for standard genome sequencing and annotation.</title>
        <authorList>
            <consortium name="The Broad Institute Genomics Platform"/>
            <consortium name="The Broad Institute Genome Sequencing Center for Infectious Disease"/>
            <person name="Wu L."/>
            <person name="Ma J."/>
        </authorList>
    </citation>
    <scope>NUCLEOTIDE SEQUENCE [LARGE SCALE GENOMIC DNA]</scope>
    <source>
        <strain evidence="9">JCM 16902</strain>
    </source>
</reference>
<dbReference type="InterPro" id="IPR051907">
    <property type="entry name" value="DoxX-like_oxidoreductase"/>
</dbReference>
<dbReference type="Pfam" id="PF07681">
    <property type="entry name" value="DoxX"/>
    <property type="match status" value="1"/>
</dbReference>
<gene>
    <name evidence="8" type="ORF">GCM10022223_04880</name>
</gene>
<keyword evidence="3" id="KW-1003">Cell membrane</keyword>
<dbReference type="InterPro" id="IPR032808">
    <property type="entry name" value="DoxX"/>
</dbReference>
<dbReference type="Proteomes" id="UP001501074">
    <property type="component" value="Unassembled WGS sequence"/>
</dbReference>
<evidence type="ECO:0000256" key="5">
    <source>
        <dbReference type="ARBA" id="ARBA00022989"/>
    </source>
</evidence>
<evidence type="ECO:0000256" key="3">
    <source>
        <dbReference type="ARBA" id="ARBA00022475"/>
    </source>
</evidence>
<comment type="subcellular location">
    <subcellularLocation>
        <location evidence="1">Cell membrane</location>
        <topology evidence="1">Multi-pass membrane protein</topology>
    </subcellularLocation>
</comment>
<keyword evidence="5 7" id="KW-1133">Transmembrane helix</keyword>
<protein>
    <submittedName>
        <fullName evidence="8">DoxX family protein</fullName>
    </submittedName>
</protein>
<keyword evidence="6 7" id="KW-0472">Membrane</keyword>
<dbReference type="PANTHER" id="PTHR33452">
    <property type="entry name" value="OXIDOREDUCTASE CATD-RELATED"/>
    <property type="match status" value="1"/>
</dbReference>
<evidence type="ECO:0000256" key="7">
    <source>
        <dbReference type="SAM" id="Phobius"/>
    </source>
</evidence>
<evidence type="ECO:0000256" key="1">
    <source>
        <dbReference type="ARBA" id="ARBA00004651"/>
    </source>
</evidence>
<keyword evidence="4 7" id="KW-0812">Transmembrane</keyword>
<name>A0ABP6YY62_9ACTN</name>
<feature type="transmembrane region" description="Helical" evidence="7">
    <location>
        <begin position="54"/>
        <end position="83"/>
    </location>
</feature>
<accession>A0ABP6YY62</accession>
<keyword evidence="9" id="KW-1185">Reference proteome</keyword>
<dbReference type="PANTHER" id="PTHR33452:SF1">
    <property type="entry name" value="INNER MEMBRANE PROTEIN YPHA-RELATED"/>
    <property type="match status" value="1"/>
</dbReference>
<evidence type="ECO:0000313" key="9">
    <source>
        <dbReference type="Proteomes" id="UP001501074"/>
    </source>
</evidence>
<organism evidence="8 9">
    <name type="scientific">Kineosporia mesophila</name>
    <dbReference type="NCBI Taxonomy" id="566012"/>
    <lineage>
        <taxon>Bacteria</taxon>
        <taxon>Bacillati</taxon>
        <taxon>Actinomycetota</taxon>
        <taxon>Actinomycetes</taxon>
        <taxon>Kineosporiales</taxon>
        <taxon>Kineosporiaceae</taxon>
        <taxon>Kineosporia</taxon>
    </lineage>
</organism>
<feature type="transmembrane region" description="Helical" evidence="7">
    <location>
        <begin position="104"/>
        <end position="126"/>
    </location>
</feature>
<comment type="caution">
    <text evidence="8">The sequence shown here is derived from an EMBL/GenBank/DDBJ whole genome shotgun (WGS) entry which is preliminary data.</text>
</comment>